<dbReference type="GO" id="GO:0008299">
    <property type="term" value="P:isoprenoid biosynthetic process"/>
    <property type="evidence" value="ECO:0007669"/>
    <property type="project" value="UniProtKB-UniRule"/>
</dbReference>
<comment type="pathway">
    <text evidence="1 10">Isoprenoid biosynthesis; dimethylallyl diphosphate biosynthesis; dimethylallyl diphosphate from isopentenyl diphosphate: step 1/1.</text>
</comment>
<dbReference type="AlphaFoldDB" id="A0A1H2G3Z9"/>
<evidence type="ECO:0000256" key="3">
    <source>
        <dbReference type="ARBA" id="ARBA00012057"/>
    </source>
</evidence>
<dbReference type="GO" id="GO:0005737">
    <property type="term" value="C:cytoplasm"/>
    <property type="evidence" value="ECO:0007669"/>
    <property type="project" value="UniProtKB-SubCell"/>
</dbReference>
<feature type="binding site" evidence="10">
    <location>
        <position position="29"/>
    </location>
    <ligand>
        <name>Mn(2+)</name>
        <dbReference type="ChEBI" id="CHEBI:29035"/>
    </ligand>
</feature>
<dbReference type="Proteomes" id="UP000182977">
    <property type="component" value="Chromosome I"/>
</dbReference>
<dbReference type="Gene3D" id="3.90.79.10">
    <property type="entry name" value="Nucleoside Triphosphate Pyrophosphohydrolase"/>
    <property type="match status" value="1"/>
</dbReference>
<evidence type="ECO:0000256" key="1">
    <source>
        <dbReference type="ARBA" id="ARBA00004826"/>
    </source>
</evidence>
<dbReference type="PROSITE" id="PS51462">
    <property type="entry name" value="NUDIX"/>
    <property type="match status" value="1"/>
</dbReference>
<dbReference type="HAMAP" id="MF_00202">
    <property type="entry name" value="Idi"/>
    <property type="match status" value="1"/>
</dbReference>
<feature type="binding site" evidence="10">
    <location>
        <position position="118"/>
    </location>
    <ligand>
        <name>Mn(2+)</name>
        <dbReference type="ChEBI" id="CHEBI:29035"/>
    </ligand>
</feature>
<comment type="function">
    <text evidence="10">Catalyzes the 1,3-allylic rearrangement of the homoallylic substrate isopentenyl (IPP) to its highly electrophilic allylic isomer, dimethylallyl diphosphate (DMAPP).</text>
</comment>
<keyword evidence="4 10" id="KW-0963">Cytoplasm</keyword>
<dbReference type="SUPFAM" id="SSF55811">
    <property type="entry name" value="Nudix"/>
    <property type="match status" value="1"/>
</dbReference>
<dbReference type="PANTHER" id="PTHR10885">
    <property type="entry name" value="ISOPENTENYL-DIPHOSPHATE DELTA-ISOMERASE"/>
    <property type="match status" value="1"/>
</dbReference>
<dbReference type="GO" id="GO:0050992">
    <property type="term" value="P:dimethylallyl diphosphate biosynthetic process"/>
    <property type="evidence" value="ECO:0007669"/>
    <property type="project" value="UniProtKB-UniRule"/>
</dbReference>
<proteinExistence type="inferred from homology"/>
<keyword evidence="6 10" id="KW-0460">Magnesium</keyword>
<dbReference type="InterPro" id="IPR000086">
    <property type="entry name" value="NUDIX_hydrolase_dom"/>
</dbReference>
<evidence type="ECO:0000256" key="6">
    <source>
        <dbReference type="ARBA" id="ARBA00022842"/>
    </source>
</evidence>
<comment type="subcellular location">
    <subcellularLocation>
        <location evidence="10">Cytoplasm</location>
    </subcellularLocation>
</comment>
<dbReference type="NCBIfam" id="NF002995">
    <property type="entry name" value="PRK03759.1"/>
    <property type="match status" value="1"/>
</dbReference>
<comment type="cofactor">
    <cofactor evidence="10">
        <name>Mg(2+)</name>
        <dbReference type="ChEBI" id="CHEBI:18420"/>
    </cofactor>
    <text evidence="10">Binds 1 Mg(2+) ion per subunit. The magnesium ion binds only when substrate is bound.</text>
</comment>
<evidence type="ECO:0000256" key="10">
    <source>
        <dbReference type="HAMAP-Rule" id="MF_00202"/>
    </source>
</evidence>
<dbReference type="InterPro" id="IPR011876">
    <property type="entry name" value="IsopentenylPP_isomerase_typ1"/>
</dbReference>
<dbReference type="GO" id="GO:0004452">
    <property type="term" value="F:isopentenyl-diphosphate delta-isomerase activity"/>
    <property type="evidence" value="ECO:0007669"/>
    <property type="project" value="UniProtKB-UniRule"/>
</dbReference>
<evidence type="ECO:0000313" key="13">
    <source>
        <dbReference type="EMBL" id="SDU14342.1"/>
    </source>
</evidence>
<name>A0A1H2G3Z9_9ACTN</name>
<protein>
    <recommendedName>
        <fullName evidence="3 10">Isopentenyl-diphosphate Delta-isomerase</fullName>
        <shortName evidence="10">IPP isomerase</shortName>
        <ecNumber evidence="3 10">5.3.3.2</ecNumber>
    </recommendedName>
    <alternativeName>
        <fullName evidence="10">IPP:DMAPP isomerase</fullName>
    </alternativeName>
    <alternativeName>
        <fullName evidence="10">Isopentenyl pyrophosphate isomerase</fullName>
    </alternativeName>
</protein>
<dbReference type="Pfam" id="PF00293">
    <property type="entry name" value="NUDIX"/>
    <property type="match status" value="1"/>
</dbReference>
<feature type="binding site" evidence="10">
    <location>
        <position position="36"/>
    </location>
    <ligand>
        <name>Mn(2+)</name>
        <dbReference type="ChEBI" id="CHEBI:29035"/>
    </ligand>
</feature>
<dbReference type="CDD" id="cd02885">
    <property type="entry name" value="NUDIX_IPP_Isomerase"/>
    <property type="match status" value="1"/>
</dbReference>
<dbReference type="STRING" id="419479.SAMN04488563_0280"/>
<keyword evidence="5 10" id="KW-0479">Metal-binding</keyword>
<dbReference type="UniPathway" id="UPA00059">
    <property type="reaction ID" value="UER00104"/>
</dbReference>
<dbReference type="PIRSF" id="PIRSF018427">
    <property type="entry name" value="Isopntndiph_ism"/>
    <property type="match status" value="1"/>
</dbReference>
<dbReference type="OrthoDB" id="9809458at2"/>
<dbReference type="InterPro" id="IPR015797">
    <property type="entry name" value="NUDIX_hydrolase-like_dom_sf"/>
</dbReference>
<evidence type="ECO:0000256" key="8">
    <source>
        <dbReference type="ARBA" id="ARBA00023229"/>
    </source>
</evidence>
<feature type="domain" description="Nudix hydrolase" evidence="12">
    <location>
        <begin position="34"/>
        <end position="168"/>
    </location>
</feature>
<comment type="cofactor">
    <cofactor evidence="10">
        <name>Mn(2+)</name>
        <dbReference type="ChEBI" id="CHEBI:29035"/>
    </cofactor>
    <text evidence="10">Binds 1 Mn(2+) ion per subunit.</text>
</comment>
<evidence type="ECO:0000313" key="14">
    <source>
        <dbReference type="Proteomes" id="UP000182977"/>
    </source>
</evidence>
<feature type="binding site" evidence="10">
    <location>
        <position position="120"/>
    </location>
    <ligand>
        <name>Mn(2+)</name>
        <dbReference type="ChEBI" id="CHEBI:29035"/>
    </ligand>
</feature>
<feature type="binding site" evidence="10">
    <location>
        <position position="91"/>
    </location>
    <ligand>
        <name>Mg(2+)</name>
        <dbReference type="ChEBI" id="CHEBI:18420"/>
    </ligand>
</feature>
<sequence>MAETLVGERVVLLDPAGAAVGTALKSEVHHAATPLHLAFSCYVFDAAGSLLVTKRAAHKATWPDVWTNSFCGHPGPDEDIATALARRAVDELTIRLGDLRPVLPRFRYRAVMPNGVVENEVCPVFAATTADPPEPHASEVSALEWVPWSMFRDDVLAGRREVSPWCAWQVAELAALPDDPLAWPAGDWAALPPAALGSAA</sequence>
<feature type="active site" evidence="10 11">
    <location>
        <position position="120"/>
    </location>
</feature>
<dbReference type="RefSeq" id="WP_046772859.1">
    <property type="nucleotide sequence ID" value="NZ_LBMC01000083.1"/>
</dbReference>
<reference evidence="14" key="1">
    <citation type="submission" date="2016-10" db="EMBL/GenBank/DDBJ databases">
        <authorList>
            <person name="Varghese N."/>
            <person name="Submissions S."/>
        </authorList>
    </citation>
    <scope>NUCLEOTIDE SEQUENCE [LARGE SCALE GENOMIC DNA]</scope>
    <source>
        <strain evidence="14">DSM 45079</strain>
    </source>
</reference>
<evidence type="ECO:0000259" key="12">
    <source>
        <dbReference type="PROSITE" id="PS51462"/>
    </source>
</evidence>
<dbReference type="EMBL" id="LT629791">
    <property type="protein sequence ID" value="SDU14342.1"/>
    <property type="molecule type" value="Genomic_DNA"/>
</dbReference>
<comment type="catalytic activity">
    <reaction evidence="10">
        <text>isopentenyl diphosphate = dimethylallyl diphosphate</text>
        <dbReference type="Rhea" id="RHEA:23284"/>
        <dbReference type="ChEBI" id="CHEBI:57623"/>
        <dbReference type="ChEBI" id="CHEBI:128769"/>
        <dbReference type="EC" id="5.3.3.2"/>
    </reaction>
</comment>
<evidence type="ECO:0000256" key="4">
    <source>
        <dbReference type="ARBA" id="ARBA00022490"/>
    </source>
</evidence>
<keyword evidence="8 10" id="KW-0414">Isoprene biosynthesis</keyword>
<dbReference type="InterPro" id="IPR056375">
    <property type="entry name" value="Idi_bact"/>
</dbReference>
<keyword evidence="14" id="KW-1185">Reference proteome</keyword>
<evidence type="ECO:0000256" key="9">
    <source>
        <dbReference type="ARBA" id="ARBA00023235"/>
    </source>
</evidence>
<keyword evidence="9 10" id="KW-0413">Isomerase</keyword>
<feature type="binding site" evidence="10">
    <location>
        <position position="73"/>
    </location>
    <ligand>
        <name>Mn(2+)</name>
        <dbReference type="ChEBI" id="CHEBI:29035"/>
    </ligand>
</feature>
<dbReference type="PANTHER" id="PTHR10885:SF0">
    <property type="entry name" value="ISOPENTENYL-DIPHOSPHATE DELTA-ISOMERASE"/>
    <property type="match status" value="1"/>
</dbReference>
<evidence type="ECO:0000256" key="7">
    <source>
        <dbReference type="ARBA" id="ARBA00023211"/>
    </source>
</evidence>
<evidence type="ECO:0000256" key="2">
    <source>
        <dbReference type="ARBA" id="ARBA00007579"/>
    </source>
</evidence>
<comment type="similarity">
    <text evidence="2 10">Belongs to the IPP isomerase type 1 family.</text>
</comment>
<feature type="active site" evidence="10 11">
    <location>
        <position position="71"/>
    </location>
</feature>
<organism evidence="13 14">
    <name type="scientific">Jiangella alkaliphila</name>
    <dbReference type="NCBI Taxonomy" id="419479"/>
    <lineage>
        <taxon>Bacteria</taxon>
        <taxon>Bacillati</taxon>
        <taxon>Actinomycetota</taxon>
        <taxon>Actinomycetes</taxon>
        <taxon>Jiangellales</taxon>
        <taxon>Jiangellaceae</taxon>
        <taxon>Jiangella</taxon>
    </lineage>
</organism>
<keyword evidence="7 10" id="KW-0464">Manganese</keyword>
<dbReference type="GO" id="GO:0046872">
    <property type="term" value="F:metal ion binding"/>
    <property type="evidence" value="ECO:0007669"/>
    <property type="project" value="UniProtKB-KW"/>
</dbReference>
<evidence type="ECO:0000256" key="11">
    <source>
        <dbReference type="PIRSR" id="PIRSR018427-1"/>
    </source>
</evidence>
<gene>
    <name evidence="10" type="primary">idi</name>
    <name evidence="13" type="ORF">SAMN04488563_0280</name>
</gene>
<accession>A0A1H2G3Z9</accession>
<evidence type="ECO:0000256" key="5">
    <source>
        <dbReference type="ARBA" id="ARBA00022723"/>
    </source>
</evidence>
<dbReference type="EC" id="5.3.3.2" evidence="3 10"/>
<dbReference type="NCBIfam" id="TIGR02150">
    <property type="entry name" value="IPP_isom_1"/>
    <property type="match status" value="1"/>
</dbReference>